<dbReference type="Gene3D" id="2.40.30.170">
    <property type="match status" value="1"/>
</dbReference>
<keyword evidence="1" id="KW-1133">Transmembrane helix</keyword>
<evidence type="ECO:0000256" key="1">
    <source>
        <dbReference type="SAM" id="Phobius"/>
    </source>
</evidence>
<sequence>MTSESGVKSSRFKRILIIIPVILALVIVFGLKRMRKGPEKLDLKEASAKVRVIKADIVEVIPRVIGYGSVEPGKVWQVVPEVSGKIVYVSPGFKKGGFVNKDTVVIRIDPAQYELAAAQVKAVIESIKAQITELNIQEKNYRISLSIEEQALMLSKKNMDRNQKALKDNTVSRLQYEQAQLSYYAQDAKVQNIKNALTLIPANRKALEANLALNQAKLDEAGLNLKYTSITAPYDCRITDINAEIGQFIQKGQAAASADSIDTAEITVRIPFEKMVNLIKSLGSEKIGFTGQTMDKIKEIFGLKVKVRLKDGNLDAQWDARFARADATIDAKTRTLGIIVVVDEPYKKAVVGIRPPLARNMFCEVEISGRPVAGVFAIPRSAFHGDYLYVVNPEKRLERRKAEIDFSQTNFHVIKQGLKPGELIVVSDLIPAVENMLLEPEQDKELEASLIAEAAGMSDIR</sequence>
<dbReference type="RefSeq" id="WP_207692136.1">
    <property type="nucleotide sequence ID" value="NZ_CP061799.1"/>
</dbReference>
<keyword evidence="1" id="KW-0812">Transmembrane</keyword>
<keyword evidence="4" id="KW-1185">Reference proteome</keyword>
<dbReference type="Gene3D" id="1.10.287.470">
    <property type="entry name" value="Helix hairpin bin"/>
    <property type="match status" value="1"/>
</dbReference>
<dbReference type="EMBL" id="CP061799">
    <property type="protein sequence ID" value="QTA80491.1"/>
    <property type="molecule type" value="Genomic_DNA"/>
</dbReference>
<dbReference type="SUPFAM" id="SSF111369">
    <property type="entry name" value="HlyD-like secretion proteins"/>
    <property type="match status" value="1"/>
</dbReference>
<evidence type="ECO:0000313" key="3">
    <source>
        <dbReference type="EMBL" id="QTA80491.1"/>
    </source>
</evidence>
<dbReference type="Gene3D" id="2.40.420.20">
    <property type="match status" value="1"/>
</dbReference>
<proteinExistence type="predicted"/>
<dbReference type="Pfam" id="PF25917">
    <property type="entry name" value="BSH_RND"/>
    <property type="match status" value="1"/>
</dbReference>
<organism evidence="3 4">
    <name type="scientific">Desulfonema limicola</name>
    <dbReference type="NCBI Taxonomy" id="45656"/>
    <lineage>
        <taxon>Bacteria</taxon>
        <taxon>Pseudomonadati</taxon>
        <taxon>Thermodesulfobacteriota</taxon>
        <taxon>Desulfobacteria</taxon>
        <taxon>Desulfobacterales</taxon>
        <taxon>Desulfococcaceae</taxon>
        <taxon>Desulfonema</taxon>
    </lineage>
</organism>
<evidence type="ECO:0000259" key="2">
    <source>
        <dbReference type="Pfam" id="PF25917"/>
    </source>
</evidence>
<dbReference type="KEGG" id="dli:dnl_27960"/>
<feature type="domain" description="Multidrug resistance protein MdtA-like barrel-sandwich hybrid" evidence="2">
    <location>
        <begin position="77"/>
        <end position="256"/>
    </location>
</feature>
<evidence type="ECO:0000313" key="4">
    <source>
        <dbReference type="Proteomes" id="UP000663720"/>
    </source>
</evidence>
<dbReference type="GO" id="GO:1990281">
    <property type="term" value="C:efflux pump complex"/>
    <property type="evidence" value="ECO:0007669"/>
    <property type="project" value="TreeGrafter"/>
</dbReference>
<dbReference type="Proteomes" id="UP000663720">
    <property type="component" value="Chromosome"/>
</dbReference>
<dbReference type="PANTHER" id="PTHR30469">
    <property type="entry name" value="MULTIDRUG RESISTANCE PROTEIN MDTA"/>
    <property type="match status" value="1"/>
</dbReference>
<dbReference type="Gene3D" id="2.40.50.100">
    <property type="match status" value="1"/>
</dbReference>
<name>A0A975B7U2_9BACT</name>
<reference evidence="3" key="1">
    <citation type="journal article" date="2021" name="Microb. Physiol.">
        <title>Proteogenomic Insights into the Physiology of Marine, Sulfate-Reducing, Filamentous Desulfonema limicola and Desulfonema magnum.</title>
        <authorList>
            <person name="Schnaars V."/>
            <person name="Wohlbrand L."/>
            <person name="Scheve S."/>
            <person name="Hinrichs C."/>
            <person name="Reinhardt R."/>
            <person name="Rabus R."/>
        </authorList>
    </citation>
    <scope>NUCLEOTIDE SEQUENCE</scope>
    <source>
        <strain evidence="3">5ac10</strain>
    </source>
</reference>
<gene>
    <name evidence="3" type="ORF">dnl_27960</name>
</gene>
<keyword evidence="1" id="KW-0472">Membrane</keyword>
<feature type="transmembrane region" description="Helical" evidence="1">
    <location>
        <begin position="12"/>
        <end position="31"/>
    </location>
</feature>
<dbReference type="AlphaFoldDB" id="A0A975B7U2"/>
<protein>
    <recommendedName>
        <fullName evidence="2">Multidrug resistance protein MdtA-like barrel-sandwich hybrid domain-containing protein</fullName>
    </recommendedName>
</protein>
<dbReference type="GO" id="GO:0015562">
    <property type="term" value="F:efflux transmembrane transporter activity"/>
    <property type="evidence" value="ECO:0007669"/>
    <property type="project" value="TreeGrafter"/>
</dbReference>
<accession>A0A975B7U2</accession>
<dbReference type="PANTHER" id="PTHR30469:SF12">
    <property type="entry name" value="MULTIDRUG RESISTANCE PROTEIN MDTA"/>
    <property type="match status" value="1"/>
</dbReference>
<dbReference type="InterPro" id="IPR058625">
    <property type="entry name" value="MdtA-like_BSH"/>
</dbReference>